<name>A0A0L0QV56_VIRPA</name>
<evidence type="ECO:0000313" key="3">
    <source>
        <dbReference type="Proteomes" id="UP000036780"/>
    </source>
</evidence>
<evidence type="ECO:0000313" key="2">
    <source>
        <dbReference type="EMBL" id="KNE22456.1"/>
    </source>
</evidence>
<keyword evidence="1" id="KW-0472">Membrane</keyword>
<gene>
    <name evidence="2" type="ORF">AFK71_02215</name>
</gene>
<organism evidence="2 3">
    <name type="scientific">Virgibacillus pantothenticus</name>
    <dbReference type="NCBI Taxonomy" id="1473"/>
    <lineage>
        <taxon>Bacteria</taxon>
        <taxon>Bacillati</taxon>
        <taxon>Bacillota</taxon>
        <taxon>Bacilli</taxon>
        <taxon>Bacillales</taxon>
        <taxon>Bacillaceae</taxon>
        <taxon>Virgibacillus</taxon>
    </lineage>
</organism>
<sequence length="82" mass="9988">RKKLGEQLKAIAGIEFNEHLKRIMNKRHYMTYTDVYWLFLMGMPASFILRQIGIRARDAMRIDFTNAVEFYRTQFEVREKKR</sequence>
<dbReference type="RefSeq" id="WP_050349931.1">
    <property type="nucleotide sequence ID" value="NZ_LGTO01000002.1"/>
</dbReference>
<evidence type="ECO:0000256" key="1">
    <source>
        <dbReference type="SAM" id="Phobius"/>
    </source>
</evidence>
<proteinExistence type="predicted"/>
<dbReference type="Proteomes" id="UP000036780">
    <property type="component" value="Unassembled WGS sequence"/>
</dbReference>
<feature type="transmembrane region" description="Helical" evidence="1">
    <location>
        <begin position="35"/>
        <end position="52"/>
    </location>
</feature>
<dbReference type="EMBL" id="LGTO01000002">
    <property type="protein sequence ID" value="KNE22456.1"/>
    <property type="molecule type" value="Genomic_DNA"/>
</dbReference>
<reference evidence="3" key="1">
    <citation type="submission" date="2015-07" db="EMBL/GenBank/DDBJ databases">
        <title>Fjat-10053 dsm26.</title>
        <authorList>
            <person name="Liu B."/>
            <person name="Wang J."/>
            <person name="Zhu Y."/>
            <person name="Liu G."/>
            <person name="Chen Q."/>
            <person name="Chen Z."/>
            <person name="Lan J."/>
            <person name="Che J."/>
            <person name="Ge C."/>
            <person name="Shi H."/>
            <person name="Pan Z."/>
            <person name="Liu X."/>
        </authorList>
    </citation>
    <scope>NUCLEOTIDE SEQUENCE [LARGE SCALE GENOMIC DNA]</scope>
    <source>
        <strain evidence="3">DSM 26</strain>
    </source>
</reference>
<keyword evidence="1" id="KW-0812">Transmembrane</keyword>
<accession>A0A0L0QV56</accession>
<feature type="non-terminal residue" evidence="2">
    <location>
        <position position="1"/>
    </location>
</feature>
<dbReference type="AlphaFoldDB" id="A0A0L0QV56"/>
<keyword evidence="1" id="KW-1133">Transmembrane helix</keyword>
<protein>
    <submittedName>
        <fullName evidence="2">Uncharacterized protein</fullName>
    </submittedName>
</protein>
<comment type="caution">
    <text evidence="2">The sequence shown here is derived from an EMBL/GenBank/DDBJ whole genome shotgun (WGS) entry which is preliminary data.</text>
</comment>
<keyword evidence="3" id="KW-1185">Reference proteome</keyword>